<dbReference type="EMBL" id="CDNC01000045">
    <property type="protein sequence ID" value="CEM62840.1"/>
    <property type="molecule type" value="Genomic_DNA"/>
</dbReference>
<sequence length="46" mass="5467">MTRMSKTKPGLFLYDELKIWCGMDLFFGFSPLYFQALFGYTVVQKF</sequence>
<gene>
    <name evidence="2" type="ORF">TPHV1_50100</name>
</gene>
<accession>A0A0B7H0R0</accession>
<keyword evidence="1" id="KW-0472">Membrane</keyword>
<protein>
    <submittedName>
        <fullName evidence="2">Uncharacterized protein</fullName>
    </submittedName>
</protein>
<evidence type="ECO:0000256" key="1">
    <source>
        <dbReference type="SAM" id="Phobius"/>
    </source>
</evidence>
<evidence type="ECO:0000313" key="2">
    <source>
        <dbReference type="EMBL" id="CEM62840.1"/>
    </source>
</evidence>
<keyword evidence="1" id="KW-0812">Transmembrane</keyword>
<dbReference type="Proteomes" id="UP000042527">
    <property type="component" value="Unassembled WGS sequence"/>
</dbReference>
<evidence type="ECO:0000313" key="3">
    <source>
        <dbReference type="Proteomes" id="UP000042527"/>
    </source>
</evidence>
<keyword evidence="3" id="KW-1185">Reference proteome</keyword>
<name>A0A0B7H0R0_TREPH</name>
<reference evidence="3" key="1">
    <citation type="submission" date="2015-01" db="EMBL/GenBank/DDBJ databases">
        <authorList>
            <person name="Manzoor Shahid"/>
            <person name="Zubair Saima"/>
        </authorList>
    </citation>
    <scope>NUCLEOTIDE SEQUENCE [LARGE SCALE GENOMIC DNA]</scope>
    <source>
        <strain evidence="3">V1</strain>
    </source>
</reference>
<dbReference type="AlphaFoldDB" id="A0A0B7H0R0"/>
<organism evidence="2 3">
    <name type="scientific">Treponema phagedenis</name>
    <dbReference type="NCBI Taxonomy" id="162"/>
    <lineage>
        <taxon>Bacteria</taxon>
        <taxon>Pseudomonadati</taxon>
        <taxon>Spirochaetota</taxon>
        <taxon>Spirochaetia</taxon>
        <taxon>Spirochaetales</taxon>
        <taxon>Treponemataceae</taxon>
        <taxon>Treponema</taxon>
    </lineage>
</organism>
<keyword evidence="1" id="KW-1133">Transmembrane helix</keyword>
<proteinExistence type="predicted"/>
<feature type="transmembrane region" description="Helical" evidence="1">
    <location>
        <begin position="21"/>
        <end position="43"/>
    </location>
</feature>